<reference evidence="2" key="1">
    <citation type="journal article" date="2017" name="Nat. Commun.">
        <title>The North American bullfrog draft genome provides insight into hormonal regulation of long noncoding RNA.</title>
        <authorList>
            <person name="Hammond S.A."/>
            <person name="Warren R.L."/>
            <person name="Vandervalk B.P."/>
            <person name="Kucuk E."/>
            <person name="Khan H."/>
            <person name="Gibb E.A."/>
            <person name="Pandoh P."/>
            <person name="Kirk H."/>
            <person name="Zhao Y."/>
            <person name="Jones M."/>
            <person name="Mungall A.J."/>
            <person name="Coope R."/>
            <person name="Pleasance S."/>
            <person name="Moore R.A."/>
            <person name="Holt R.A."/>
            <person name="Round J.M."/>
            <person name="Ohora S."/>
            <person name="Walle B.V."/>
            <person name="Veldhoen N."/>
            <person name="Helbing C.C."/>
            <person name="Birol I."/>
        </authorList>
    </citation>
    <scope>NUCLEOTIDE SEQUENCE [LARGE SCALE GENOMIC DNA]</scope>
</reference>
<accession>A0A2G9RWW8</accession>
<sequence>QFYSLYCSPVHTAPVLPSVLLSCTYCPSSTLCTPLMCILPQFYPLYSSHVHTAPFYPLYSSPVHTSPSYPLYSSPVHTAPVLPSVLLSYTYCPRLTLHTPLIYILPPSYPLYSSTVHTAPSYPLYSPPVHTAHSHTPHTPLLYILPAVIPPHSSPAHITPMILSTLPTVIPSALLPCTHNQQIHDLSISFNMVTTLLCSEIRQQRCHKVDR</sequence>
<dbReference type="AlphaFoldDB" id="A0A2G9RWW8"/>
<dbReference type="Proteomes" id="UP000228934">
    <property type="component" value="Unassembled WGS sequence"/>
</dbReference>
<evidence type="ECO:0000313" key="1">
    <source>
        <dbReference type="EMBL" id="PIO32400.1"/>
    </source>
</evidence>
<feature type="non-terminal residue" evidence="1">
    <location>
        <position position="1"/>
    </location>
</feature>
<organism evidence="1 2">
    <name type="scientific">Aquarana catesbeiana</name>
    <name type="common">American bullfrog</name>
    <name type="synonym">Rana catesbeiana</name>
    <dbReference type="NCBI Taxonomy" id="8400"/>
    <lineage>
        <taxon>Eukaryota</taxon>
        <taxon>Metazoa</taxon>
        <taxon>Chordata</taxon>
        <taxon>Craniata</taxon>
        <taxon>Vertebrata</taxon>
        <taxon>Euteleostomi</taxon>
        <taxon>Amphibia</taxon>
        <taxon>Batrachia</taxon>
        <taxon>Anura</taxon>
        <taxon>Neobatrachia</taxon>
        <taxon>Ranoidea</taxon>
        <taxon>Ranidae</taxon>
        <taxon>Aquarana</taxon>
    </lineage>
</organism>
<protein>
    <submittedName>
        <fullName evidence="1">Uncharacterized protein</fullName>
    </submittedName>
</protein>
<name>A0A2G9RWW8_AQUCT</name>
<evidence type="ECO:0000313" key="2">
    <source>
        <dbReference type="Proteomes" id="UP000228934"/>
    </source>
</evidence>
<keyword evidence="2" id="KW-1185">Reference proteome</keyword>
<proteinExistence type="predicted"/>
<gene>
    <name evidence="1" type="ORF">AB205_0062070</name>
</gene>
<dbReference type="EMBL" id="KV930192">
    <property type="protein sequence ID" value="PIO32400.1"/>
    <property type="molecule type" value="Genomic_DNA"/>
</dbReference>